<dbReference type="UniPathway" id="UPA00223">
    <property type="reaction ID" value="UER00999"/>
</dbReference>
<evidence type="ECO:0000313" key="11">
    <source>
        <dbReference type="Proteomes" id="UP000216840"/>
    </source>
</evidence>
<accession>A0A265UXS2</accession>
<evidence type="ECO:0000256" key="2">
    <source>
        <dbReference type="ARBA" id="ARBA00022532"/>
    </source>
</evidence>
<keyword evidence="11" id="KW-1185">Reference proteome</keyword>
<dbReference type="Gene3D" id="3.40.50.261">
    <property type="entry name" value="Succinyl-CoA synthetase domains"/>
    <property type="match status" value="1"/>
</dbReference>
<dbReference type="AlphaFoldDB" id="A0A265UXS2"/>
<dbReference type="InterPro" id="IPR017866">
    <property type="entry name" value="Succ-CoA_synthase_bsu_CS"/>
</dbReference>
<dbReference type="PROSITE" id="PS01217">
    <property type="entry name" value="SUCCINYL_COA_LIG_3"/>
    <property type="match status" value="1"/>
</dbReference>
<evidence type="ECO:0000313" key="10">
    <source>
        <dbReference type="EMBL" id="OZV70022.1"/>
    </source>
</evidence>
<feature type="binding site" evidence="7">
    <location>
        <position position="222"/>
    </location>
    <ligand>
        <name>Mg(2+)</name>
        <dbReference type="ChEBI" id="CHEBI:18420"/>
    </ligand>
</feature>
<comment type="caution">
    <text evidence="7">Lacks conserved residue(s) required for the propagation of feature annotation.</text>
</comment>
<dbReference type="GO" id="GO:0006099">
    <property type="term" value="P:tricarboxylic acid cycle"/>
    <property type="evidence" value="ECO:0007669"/>
    <property type="project" value="UniProtKB-UniRule"/>
</dbReference>
<comment type="similarity">
    <text evidence="1 7">Belongs to the succinate/malate CoA ligase beta subunit family.</text>
</comment>
<dbReference type="EMBL" id="NGJN01000002">
    <property type="protein sequence ID" value="OZV70022.1"/>
    <property type="molecule type" value="Genomic_DNA"/>
</dbReference>
<dbReference type="InterPro" id="IPR005811">
    <property type="entry name" value="SUCC_ACL_C"/>
</dbReference>
<feature type="binding site" evidence="7">
    <location>
        <begin position="330"/>
        <end position="332"/>
    </location>
    <ligand>
        <name>substrate</name>
        <note>ligand shared with subunit alpha</note>
    </ligand>
</feature>
<dbReference type="Pfam" id="PF08442">
    <property type="entry name" value="ATP-grasp_2"/>
    <property type="match status" value="1"/>
</dbReference>
<feature type="binding site" evidence="7">
    <location>
        <position position="106"/>
    </location>
    <ligand>
        <name>ATP</name>
        <dbReference type="ChEBI" id="CHEBI:30616"/>
    </ligand>
</feature>
<dbReference type="PANTHER" id="PTHR11815:SF10">
    <property type="entry name" value="SUCCINATE--COA LIGASE [GDP-FORMING] SUBUNIT BETA, MITOCHONDRIAL"/>
    <property type="match status" value="1"/>
</dbReference>
<dbReference type="InterPro" id="IPR013650">
    <property type="entry name" value="ATP-grasp_succ-CoA_synth-type"/>
</dbReference>
<keyword evidence="6 7" id="KW-0460">Magnesium</keyword>
<dbReference type="Pfam" id="PF00549">
    <property type="entry name" value="Ligase_CoA"/>
    <property type="match status" value="1"/>
</dbReference>
<feature type="domain" description="ATP-grasp" evidence="9">
    <location>
        <begin position="9"/>
        <end position="236"/>
    </location>
</feature>
<reference evidence="10 11" key="1">
    <citation type="submission" date="2017-05" db="EMBL/GenBank/DDBJ databases">
        <title>The draft genome sequence of Idiomarina salinarum WNB302.</title>
        <authorList>
            <person name="Sun Y."/>
            <person name="Chen B."/>
            <person name="Du Z."/>
        </authorList>
    </citation>
    <scope>NUCLEOTIDE SEQUENCE [LARGE SCALE GENOMIC DNA]</scope>
    <source>
        <strain evidence="10 11">WNB302</strain>
    </source>
</reference>
<dbReference type="GO" id="GO:0005524">
    <property type="term" value="F:ATP binding"/>
    <property type="evidence" value="ECO:0007669"/>
    <property type="project" value="UniProtKB-UniRule"/>
</dbReference>
<gene>
    <name evidence="7" type="primary">sucC</name>
    <name evidence="10" type="ORF">CA834_05235</name>
</gene>
<feature type="binding site" evidence="7">
    <location>
        <begin position="57"/>
        <end position="59"/>
    </location>
    <ligand>
        <name>ATP</name>
        <dbReference type="ChEBI" id="CHEBI:30616"/>
    </ligand>
</feature>
<evidence type="ECO:0000259" key="9">
    <source>
        <dbReference type="PROSITE" id="PS50975"/>
    </source>
</evidence>
<feature type="binding site" evidence="7">
    <location>
        <position position="116"/>
    </location>
    <ligand>
        <name>ATP</name>
        <dbReference type="ChEBI" id="CHEBI:30616"/>
    </ligand>
</feature>
<organism evidence="10 11">
    <name type="scientific">Winogradskyella aurantia</name>
    <dbReference type="NCBI Taxonomy" id="1915063"/>
    <lineage>
        <taxon>Bacteria</taxon>
        <taxon>Pseudomonadati</taxon>
        <taxon>Bacteroidota</taxon>
        <taxon>Flavobacteriia</taxon>
        <taxon>Flavobacteriales</taxon>
        <taxon>Flavobacteriaceae</taxon>
        <taxon>Winogradskyella</taxon>
    </lineage>
</organism>
<dbReference type="FunFam" id="3.30.470.20:FF:000002">
    <property type="entry name" value="Succinate--CoA ligase [ADP-forming] subunit beta"/>
    <property type="match status" value="1"/>
</dbReference>
<dbReference type="GO" id="GO:0005829">
    <property type="term" value="C:cytosol"/>
    <property type="evidence" value="ECO:0007669"/>
    <property type="project" value="TreeGrafter"/>
</dbReference>
<dbReference type="FunFam" id="3.30.1490.20:FF:000002">
    <property type="entry name" value="Succinate--CoA ligase [ADP-forming] subunit beta"/>
    <property type="match status" value="1"/>
</dbReference>
<evidence type="ECO:0000256" key="7">
    <source>
        <dbReference type="HAMAP-Rule" id="MF_00558"/>
    </source>
</evidence>
<dbReference type="EC" id="6.2.1.5" evidence="7"/>
<dbReference type="GO" id="GO:0006104">
    <property type="term" value="P:succinyl-CoA metabolic process"/>
    <property type="evidence" value="ECO:0007669"/>
    <property type="project" value="TreeGrafter"/>
</dbReference>
<dbReference type="SUPFAM" id="SSF56059">
    <property type="entry name" value="Glutathione synthetase ATP-binding domain-like"/>
    <property type="match status" value="1"/>
</dbReference>
<comment type="catalytic activity">
    <reaction evidence="7">
        <text>succinate + ATP + CoA = succinyl-CoA + ADP + phosphate</text>
        <dbReference type="Rhea" id="RHEA:17661"/>
        <dbReference type="ChEBI" id="CHEBI:30031"/>
        <dbReference type="ChEBI" id="CHEBI:30616"/>
        <dbReference type="ChEBI" id="CHEBI:43474"/>
        <dbReference type="ChEBI" id="CHEBI:57287"/>
        <dbReference type="ChEBI" id="CHEBI:57292"/>
        <dbReference type="ChEBI" id="CHEBI:456216"/>
        <dbReference type="EC" id="6.2.1.5"/>
    </reaction>
</comment>
<dbReference type="GO" id="GO:0004776">
    <property type="term" value="F:succinate-CoA ligase (GDP-forming) activity"/>
    <property type="evidence" value="ECO:0007669"/>
    <property type="project" value="RHEA"/>
</dbReference>
<dbReference type="InterPro" id="IPR005809">
    <property type="entry name" value="Succ_CoA_ligase-like_bsu"/>
</dbReference>
<dbReference type="PIRSF" id="PIRSF001554">
    <property type="entry name" value="SucCS_beta"/>
    <property type="match status" value="1"/>
</dbReference>
<keyword evidence="2 7" id="KW-0816">Tricarboxylic acid cycle</keyword>
<evidence type="ECO:0000256" key="4">
    <source>
        <dbReference type="ARBA" id="ARBA00022723"/>
    </source>
</evidence>
<evidence type="ECO:0000256" key="6">
    <source>
        <dbReference type="ARBA" id="ARBA00022842"/>
    </source>
</evidence>
<dbReference type="GO" id="GO:0000287">
    <property type="term" value="F:magnesium ion binding"/>
    <property type="evidence" value="ECO:0007669"/>
    <property type="project" value="UniProtKB-UniRule"/>
</dbReference>
<dbReference type="SUPFAM" id="SSF52210">
    <property type="entry name" value="Succinyl-CoA synthetase domains"/>
    <property type="match status" value="1"/>
</dbReference>
<dbReference type="NCBIfam" id="TIGR01016">
    <property type="entry name" value="sucCoAbeta"/>
    <property type="match status" value="1"/>
</dbReference>
<dbReference type="InterPro" id="IPR011761">
    <property type="entry name" value="ATP-grasp"/>
</dbReference>
<dbReference type="OrthoDB" id="9802602at2"/>
<dbReference type="Gene3D" id="3.30.1490.20">
    <property type="entry name" value="ATP-grasp fold, A domain"/>
    <property type="match status" value="1"/>
</dbReference>
<comment type="catalytic activity">
    <reaction evidence="7">
        <text>GTP + succinate + CoA = succinyl-CoA + GDP + phosphate</text>
        <dbReference type="Rhea" id="RHEA:22120"/>
        <dbReference type="ChEBI" id="CHEBI:30031"/>
        <dbReference type="ChEBI" id="CHEBI:37565"/>
        <dbReference type="ChEBI" id="CHEBI:43474"/>
        <dbReference type="ChEBI" id="CHEBI:57287"/>
        <dbReference type="ChEBI" id="CHEBI:57292"/>
        <dbReference type="ChEBI" id="CHEBI:58189"/>
    </reaction>
</comment>
<keyword evidence="3 7" id="KW-0436">Ligase</keyword>
<comment type="caution">
    <text evidence="10">The sequence shown here is derived from an EMBL/GenBank/DDBJ whole genome shotgun (WGS) entry which is preliminary data.</text>
</comment>
<dbReference type="RefSeq" id="WP_094967612.1">
    <property type="nucleotide sequence ID" value="NZ_NGJN01000002.1"/>
</dbReference>
<comment type="cofactor">
    <cofactor evidence="7">
        <name>Mg(2+)</name>
        <dbReference type="ChEBI" id="CHEBI:18420"/>
    </cofactor>
    <text evidence="7">Binds 1 Mg(2+) ion per subunit.</text>
</comment>
<comment type="function">
    <text evidence="7">Succinyl-CoA synthetase functions in the citric acid cycle (TCA), coupling the hydrolysis of succinyl-CoA to the synthesis of either ATP or GTP and thus represents the only step of substrate-level phosphorylation in the TCA. The beta subunit provides nucleotide specificity of the enzyme and binds the substrate succinate, while the binding sites for coenzyme A and phosphate are found in the alpha subunit.</text>
</comment>
<dbReference type="NCBIfam" id="NF001913">
    <property type="entry name" value="PRK00696.1"/>
    <property type="match status" value="1"/>
</dbReference>
<dbReference type="Proteomes" id="UP000216840">
    <property type="component" value="Unassembled WGS sequence"/>
</dbReference>
<keyword evidence="5 7" id="KW-0547">Nucleotide-binding</keyword>
<dbReference type="InterPro" id="IPR016102">
    <property type="entry name" value="Succinyl-CoA_synth-like"/>
</dbReference>
<dbReference type="Gene3D" id="3.30.470.20">
    <property type="entry name" value="ATP-grasp fold, B domain"/>
    <property type="match status" value="1"/>
</dbReference>
<sequence>MNLHEYQGKELLSSFGVRIQRGIVAKNAKEAVDAAKQLTVETGTAWYVVKAQVHAGGRGKGGGVKLAKNLQEVEDIAGQIIGMNLVTPQTSKEGKKVHQVLIAEDVYYPGDNEPEEYYMSVLLNRSTGKNMIMYSTEGGMDIEQVAEETPHLIFTEEIDPTLGILPFQARRVAFNLGLSGTAFKEMTKFVTALYTAYVKSDASLFEINPVLKTSDDKIMAVDSKVTLDDNALYRHRDLAQLRDLREENPIEVEAGSLGLNYVDLDGNVGCMVNGAGLAMATMDLIKQAGGEPANFLDVGGTADAARVEAAFKIILKDPNVKAILINIFGGIVRCDRVAQGVIDAYKNMGNITVPIIVRLQGTNADIAKDLIDNSGLDVLSATEFQEAADKVQEVLS</sequence>
<dbReference type="PANTHER" id="PTHR11815">
    <property type="entry name" value="SUCCINYL-COA SYNTHETASE BETA CHAIN"/>
    <property type="match status" value="1"/>
</dbReference>
<comment type="subunit">
    <text evidence="7">Heterotetramer of two alpha and two beta subunits.</text>
</comment>
<evidence type="ECO:0000256" key="3">
    <source>
        <dbReference type="ARBA" id="ARBA00022598"/>
    </source>
</evidence>
<feature type="binding site" evidence="7">
    <location>
        <position position="273"/>
    </location>
    <ligand>
        <name>substrate</name>
        <note>ligand shared with subunit alpha</note>
    </ligand>
</feature>
<feature type="binding site" evidence="7">
    <location>
        <position position="208"/>
    </location>
    <ligand>
        <name>Mg(2+)</name>
        <dbReference type="ChEBI" id="CHEBI:18420"/>
    </ligand>
</feature>
<proteinExistence type="inferred from homology"/>
<feature type="binding site" evidence="7">
    <location>
        <position position="50"/>
    </location>
    <ligand>
        <name>ATP</name>
        <dbReference type="ChEBI" id="CHEBI:30616"/>
    </ligand>
</feature>
<comment type="pathway">
    <text evidence="7">Carbohydrate metabolism; tricarboxylic acid cycle; succinate from succinyl-CoA (ligase route): step 1/1.</text>
</comment>
<evidence type="ECO:0000256" key="1">
    <source>
        <dbReference type="ARBA" id="ARBA00009182"/>
    </source>
</evidence>
<dbReference type="HAMAP" id="MF_00558">
    <property type="entry name" value="Succ_CoA_beta"/>
    <property type="match status" value="1"/>
</dbReference>
<dbReference type="GO" id="GO:0004775">
    <property type="term" value="F:succinate-CoA ligase (ADP-forming) activity"/>
    <property type="evidence" value="ECO:0007669"/>
    <property type="project" value="UniProtKB-UniRule"/>
</dbReference>
<evidence type="ECO:0000256" key="5">
    <source>
        <dbReference type="ARBA" id="ARBA00022741"/>
    </source>
</evidence>
<dbReference type="FunFam" id="3.40.50.261:FF:000001">
    <property type="entry name" value="Succinate--CoA ligase [ADP-forming] subunit beta"/>
    <property type="match status" value="1"/>
</dbReference>
<evidence type="ECO:0000256" key="8">
    <source>
        <dbReference type="PROSITE-ProRule" id="PRU00409"/>
    </source>
</evidence>
<protein>
    <recommendedName>
        <fullName evidence="7">Succinate--CoA ligase [ADP-forming] subunit beta</fullName>
        <ecNumber evidence="7">6.2.1.5</ecNumber>
    </recommendedName>
    <alternativeName>
        <fullName evidence="7">Succinyl-CoA synthetase subunit beta</fullName>
        <shortName evidence="7">SCS-beta</shortName>
    </alternativeName>
</protein>
<dbReference type="PROSITE" id="PS50975">
    <property type="entry name" value="ATP_GRASP"/>
    <property type="match status" value="1"/>
</dbReference>
<keyword evidence="7 8" id="KW-0067">ATP-binding</keyword>
<dbReference type="InterPro" id="IPR013815">
    <property type="entry name" value="ATP_grasp_subdomain_1"/>
</dbReference>
<dbReference type="GO" id="GO:0042709">
    <property type="term" value="C:succinate-CoA ligase complex"/>
    <property type="evidence" value="ECO:0007669"/>
    <property type="project" value="UniProtKB-ARBA"/>
</dbReference>
<keyword evidence="4 7" id="KW-0479">Metal-binding</keyword>
<name>A0A265UXS2_9FLAO</name>